<evidence type="ECO:0000313" key="1">
    <source>
        <dbReference type="EMBL" id="RLP82227.1"/>
    </source>
</evidence>
<sequence>MILGRVLISLAQMNERLRRRRDLGLSQAGAARRASVSVSTWARWEVDPERVKESTGVACARVLGLAERTPEVRQRDQDTLEWKWLGGGFLTPKQAQVLVAILEAWANQDIARWLLAPGQRPLFQVPPFAYFDVRVMFRIAENRAFADAVARACRGIVNELKRGTVPFYSPGPYIDELLMGAAVREAITRGISALDDSGLYRPRRWEDIAAQFTKRSYWNGAGPGPEGLEWDIPISPGHRQVSELLDARPPWTWFDHSDEIIVKFDDL</sequence>
<dbReference type="Proteomes" id="UP000269438">
    <property type="component" value="Unassembled WGS sequence"/>
</dbReference>
<accession>A0A3L7APG5</accession>
<evidence type="ECO:0000313" key="2">
    <source>
        <dbReference type="Proteomes" id="UP000269438"/>
    </source>
</evidence>
<reference evidence="1 2" key="1">
    <citation type="submission" date="2018-10" db="EMBL/GenBank/DDBJ databases">
        <authorList>
            <person name="Li J."/>
        </authorList>
    </citation>
    <scope>NUCLEOTIDE SEQUENCE [LARGE SCALE GENOMIC DNA]</scope>
    <source>
        <strain evidence="1 2">JCM 11654</strain>
    </source>
</reference>
<proteinExistence type="predicted"/>
<dbReference type="EMBL" id="RCUY01000009">
    <property type="protein sequence ID" value="RLP82227.1"/>
    <property type="molecule type" value="Genomic_DNA"/>
</dbReference>
<dbReference type="Gene3D" id="1.10.260.40">
    <property type="entry name" value="lambda repressor-like DNA-binding domains"/>
    <property type="match status" value="1"/>
</dbReference>
<protein>
    <submittedName>
        <fullName evidence="1">Uncharacterized protein</fullName>
    </submittedName>
</protein>
<dbReference type="InterPro" id="IPR010982">
    <property type="entry name" value="Lambda_DNA-bd_dom_sf"/>
</dbReference>
<dbReference type="GO" id="GO:0003677">
    <property type="term" value="F:DNA binding"/>
    <property type="evidence" value="ECO:0007669"/>
    <property type="project" value="InterPro"/>
</dbReference>
<name>A0A3L7APG5_9MICO</name>
<comment type="caution">
    <text evidence="1">The sequence shown here is derived from an EMBL/GenBank/DDBJ whole genome shotgun (WGS) entry which is preliminary data.</text>
</comment>
<dbReference type="SUPFAM" id="SSF47413">
    <property type="entry name" value="lambda repressor-like DNA-binding domains"/>
    <property type="match status" value="1"/>
</dbReference>
<dbReference type="AlphaFoldDB" id="A0A3L7APG5"/>
<keyword evidence="2" id="KW-1185">Reference proteome</keyword>
<organism evidence="1 2">
    <name type="scientific">Mycetocola lacteus</name>
    <dbReference type="NCBI Taxonomy" id="76637"/>
    <lineage>
        <taxon>Bacteria</taxon>
        <taxon>Bacillati</taxon>
        <taxon>Actinomycetota</taxon>
        <taxon>Actinomycetes</taxon>
        <taxon>Micrococcales</taxon>
        <taxon>Microbacteriaceae</taxon>
        <taxon>Mycetocola</taxon>
    </lineage>
</organism>
<gene>
    <name evidence="1" type="ORF">D9V34_10525</name>
</gene>